<evidence type="ECO:0000313" key="9">
    <source>
        <dbReference type="RefSeq" id="XP_029651985.1"/>
    </source>
</evidence>
<dbReference type="InterPro" id="IPR002227">
    <property type="entry name" value="Tyrosinase_Cu-bd"/>
</dbReference>
<evidence type="ECO:0000259" key="7">
    <source>
        <dbReference type="PROSITE" id="PS00498"/>
    </source>
</evidence>
<name>A0A6P7TQ10_9MOLL</name>
<keyword evidence="4" id="KW-0186">Copper</keyword>
<dbReference type="GO" id="GO:0046872">
    <property type="term" value="F:metal ion binding"/>
    <property type="evidence" value="ECO:0007669"/>
    <property type="project" value="UniProtKB-KW"/>
</dbReference>
<dbReference type="InterPro" id="IPR050316">
    <property type="entry name" value="Tyrosinase/Hemocyanin"/>
</dbReference>
<evidence type="ECO:0000256" key="4">
    <source>
        <dbReference type="ARBA" id="ARBA00023008"/>
    </source>
</evidence>
<feature type="domain" description="Tyrosinase copper-binding" evidence="6">
    <location>
        <begin position="152"/>
        <end position="169"/>
    </location>
</feature>
<comment type="similarity">
    <text evidence="1">Belongs to the tyrosinase family. Hemocyanin subfamily.</text>
</comment>
<dbReference type="AlphaFoldDB" id="A0A6P7TQ10"/>
<evidence type="ECO:0000256" key="2">
    <source>
        <dbReference type="ARBA" id="ARBA00022723"/>
    </source>
</evidence>
<accession>A0A6P7TQ10</accession>
<dbReference type="PROSITE" id="PS00497">
    <property type="entry name" value="TYROSINASE_1"/>
    <property type="match status" value="1"/>
</dbReference>
<keyword evidence="5" id="KW-0732">Signal</keyword>
<dbReference type="SUPFAM" id="SSF48056">
    <property type="entry name" value="Di-copper centre-containing domain"/>
    <property type="match status" value="1"/>
</dbReference>
<evidence type="ECO:0000313" key="8">
    <source>
        <dbReference type="Proteomes" id="UP000515154"/>
    </source>
</evidence>
<protein>
    <submittedName>
        <fullName evidence="9">Uncharacterized protein LOC115225177</fullName>
    </submittedName>
</protein>
<gene>
    <name evidence="9" type="primary">LOC115225177</name>
</gene>
<feature type="domain" description="Tyrosinase copper-binding" evidence="7">
    <location>
        <begin position="292"/>
        <end position="303"/>
    </location>
</feature>
<feature type="chain" id="PRO_5028220657" evidence="5">
    <location>
        <begin position="21"/>
        <end position="622"/>
    </location>
</feature>
<keyword evidence="2" id="KW-0479">Metal-binding</keyword>
<evidence type="ECO:0000259" key="6">
    <source>
        <dbReference type="PROSITE" id="PS00497"/>
    </source>
</evidence>
<reference evidence="9" key="1">
    <citation type="submission" date="2025-08" db="UniProtKB">
        <authorList>
            <consortium name="RefSeq"/>
        </authorList>
    </citation>
    <scope>IDENTIFICATION</scope>
</reference>
<dbReference type="PROSITE" id="PS00498">
    <property type="entry name" value="TYROSINASE_2"/>
    <property type="match status" value="1"/>
</dbReference>
<sequence length="622" mass="71388">MKCFTLFLLLLGITFKITVAEVAVSSSKDLEVCLKKNAIDFSKFSEQEWLFFCMKYYLNKGVAETQSTEPKISLWADVRGRDYINSLIDRFSAEARNATSKRIRKEYRMLTDEERRNYHTAIRMLRDDTSVLPNKFEIIADLHNGQVTNSAHGGPGFLPWHRVYMMIWEEALREMIPSVVAPYWDVARDSALDDPRQSVIWSSTFQGSSEGLVTDGPFADFPTAFGPLLRSYGVFTHLPVFSDINLVFTQDTLAQISQITADHVRYIFEIYHNSIHDWIGGTVSIQAWASFDPAFLLIHGYVDYIWQRFQDKQLRDGINITGDYPLFHSLLQGTDFEADDPIGLIEGMSNAEAVAESIVYRNLIDYEDAQLECDLQNPCPSQFYQCVNNTCISMTREANLCNTLSPIQNNYCVNKDCDIDQFSFFAVEVIHERLENVCDMGNFPVRQQVADKAMDIYRESALLIHQSKYTNTPSDMCGRPAGCCKPVERVNIQTMGNDGDLWLYRESAYVDTRLAVSHSQIFVAMRRLPFSRFFLSAADEYGNLCIIYLIDDNGNKIRLENNEGVIVSEDDHRVRRTLAEAELNIYDYDSNNNEFQPTVHHDRYLFSIYCRADRNEFNSGSE</sequence>
<dbReference type="PANTHER" id="PTHR11474">
    <property type="entry name" value="TYROSINASE FAMILY MEMBER"/>
    <property type="match status" value="1"/>
</dbReference>
<dbReference type="Gene3D" id="1.10.1280.10">
    <property type="entry name" value="Di-copper center containing domain from catechol oxidase"/>
    <property type="match status" value="1"/>
</dbReference>
<dbReference type="GO" id="GO:0016491">
    <property type="term" value="F:oxidoreductase activity"/>
    <property type="evidence" value="ECO:0007669"/>
    <property type="project" value="InterPro"/>
</dbReference>
<evidence type="ECO:0000256" key="1">
    <source>
        <dbReference type="ARBA" id="ARBA00009470"/>
    </source>
</evidence>
<dbReference type="PRINTS" id="PR00092">
    <property type="entry name" value="TYROSINASE"/>
</dbReference>
<dbReference type="InterPro" id="IPR008922">
    <property type="entry name" value="Di-copper_centre_dom_sf"/>
</dbReference>
<dbReference type="Proteomes" id="UP000515154">
    <property type="component" value="Linkage group LG2"/>
</dbReference>
<keyword evidence="3" id="KW-0677">Repeat</keyword>
<evidence type="ECO:0000256" key="5">
    <source>
        <dbReference type="SAM" id="SignalP"/>
    </source>
</evidence>
<dbReference type="KEGG" id="osn:115225177"/>
<dbReference type="PANTHER" id="PTHR11474:SF126">
    <property type="entry name" value="TYROSINASE-LIKE PROTEIN TYR-1-RELATED"/>
    <property type="match status" value="1"/>
</dbReference>
<dbReference type="RefSeq" id="XP_029651985.1">
    <property type="nucleotide sequence ID" value="XM_029796125.2"/>
</dbReference>
<dbReference type="Pfam" id="PF00264">
    <property type="entry name" value="Tyrosinase"/>
    <property type="match status" value="1"/>
</dbReference>
<proteinExistence type="inferred from homology"/>
<feature type="signal peptide" evidence="5">
    <location>
        <begin position="1"/>
        <end position="20"/>
    </location>
</feature>
<evidence type="ECO:0000256" key="3">
    <source>
        <dbReference type="ARBA" id="ARBA00022737"/>
    </source>
</evidence>
<organism evidence="8 9">
    <name type="scientific">Octopus sinensis</name>
    <name type="common">East Asian common octopus</name>
    <dbReference type="NCBI Taxonomy" id="2607531"/>
    <lineage>
        <taxon>Eukaryota</taxon>
        <taxon>Metazoa</taxon>
        <taxon>Spiralia</taxon>
        <taxon>Lophotrochozoa</taxon>
        <taxon>Mollusca</taxon>
        <taxon>Cephalopoda</taxon>
        <taxon>Coleoidea</taxon>
        <taxon>Octopodiformes</taxon>
        <taxon>Octopoda</taxon>
        <taxon>Incirrata</taxon>
        <taxon>Octopodidae</taxon>
        <taxon>Octopus</taxon>
    </lineage>
</organism>
<keyword evidence="8" id="KW-1185">Reference proteome</keyword>